<protein>
    <submittedName>
        <fullName evidence="1">Uncharacterized protein</fullName>
    </submittedName>
</protein>
<gene>
    <name evidence="1" type="ORF">CSKR_106697</name>
</gene>
<reference evidence="1 2" key="2">
    <citation type="journal article" date="2021" name="Genomics">
        <title>High-quality reference genome for Clonorchis sinensis.</title>
        <authorList>
            <person name="Young N.D."/>
            <person name="Stroehlein A.J."/>
            <person name="Kinkar L."/>
            <person name="Wang T."/>
            <person name="Sohn W.M."/>
            <person name="Chang B.C.H."/>
            <person name="Kaur P."/>
            <person name="Weisz D."/>
            <person name="Dudchenko O."/>
            <person name="Aiden E.L."/>
            <person name="Korhonen P.K."/>
            <person name="Gasser R.B."/>
        </authorList>
    </citation>
    <scope>NUCLEOTIDE SEQUENCE [LARGE SCALE GENOMIC DNA]</scope>
    <source>
        <strain evidence="1">Cs-k2</strain>
    </source>
</reference>
<accession>A0A419Q857</accession>
<comment type="caution">
    <text evidence="1">The sequence shown here is derived from an EMBL/GenBank/DDBJ whole genome shotgun (WGS) entry which is preliminary data.</text>
</comment>
<organism evidence="1 2">
    <name type="scientific">Clonorchis sinensis</name>
    <name type="common">Chinese liver fluke</name>
    <dbReference type="NCBI Taxonomy" id="79923"/>
    <lineage>
        <taxon>Eukaryota</taxon>
        <taxon>Metazoa</taxon>
        <taxon>Spiralia</taxon>
        <taxon>Lophotrochozoa</taxon>
        <taxon>Platyhelminthes</taxon>
        <taxon>Trematoda</taxon>
        <taxon>Digenea</taxon>
        <taxon>Opisthorchiida</taxon>
        <taxon>Opisthorchiata</taxon>
        <taxon>Opisthorchiidae</taxon>
        <taxon>Clonorchis</taxon>
    </lineage>
</organism>
<sequence>MDALSGYQQNLLLCAIYGVRNEFPPVKSKGMRVIQLCKFTDRKVRSLNPTSVFRLPLSNLIMSQPSCFLLLAWHLGTERVLQLNYSDHVRFSALVRGGRKMFSFIHHFSHAYKPDHI</sequence>
<keyword evidence="2" id="KW-1185">Reference proteome</keyword>
<name>A0A419Q857_CLOSI</name>
<evidence type="ECO:0000313" key="1">
    <source>
        <dbReference type="EMBL" id="KAG5452272.1"/>
    </source>
</evidence>
<dbReference type="AlphaFoldDB" id="A0A419Q857"/>
<dbReference type="EMBL" id="NIRI02000042">
    <property type="protein sequence ID" value="KAG5452272.1"/>
    <property type="molecule type" value="Genomic_DNA"/>
</dbReference>
<dbReference type="InParanoid" id="A0A419Q857"/>
<proteinExistence type="predicted"/>
<reference evidence="1 2" key="1">
    <citation type="journal article" date="2018" name="Biotechnol. Adv.">
        <title>Improved genomic resources and new bioinformatic workflow for the carcinogenic parasite Clonorchis sinensis: Biotechnological implications.</title>
        <authorList>
            <person name="Wang D."/>
            <person name="Korhonen P.K."/>
            <person name="Gasser R.B."/>
            <person name="Young N.D."/>
        </authorList>
    </citation>
    <scope>NUCLEOTIDE SEQUENCE [LARGE SCALE GENOMIC DNA]</scope>
    <source>
        <strain evidence="1">Cs-k2</strain>
    </source>
</reference>
<evidence type="ECO:0000313" key="2">
    <source>
        <dbReference type="Proteomes" id="UP000286415"/>
    </source>
</evidence>
<dbReference type="Proteomes" id="UP000286415">
    <property type="component" value="Unassembled WGS sequence"/>
</dbReference>